<keyword evidence="3 5" id="KW-1133">Transmembrane helix</keyword>
<dbReference type="InParanoid" id="A0A066VME4"/>
<dbReference type="Pfam" id="PF23489">
    <property type="entry name" value="V-ATPase_su_f"/>
    <property type="match status" value="1"/>
</dbReference>
<protein>
    <submittedName>
        <fullName evidence="6">Uncharacterized protein</fullName>
    </submittedName>
</protein>
<keyword evidence="4 5" id="KW-0472">Membrane</keyword>
<evidence type="ECO:0000256" key="4">
    <source>
        <dbReference type="ARBA" id="ARBA00023136"/>
    </source>
</evidence>
<accession>A0A066VME4</accession>
<evidence type="ECO:0000256" key="1">
    <source>
        <dbReference type="ARBA" id="ARBA00004370"/>
    </source>
</evidence>
<gene>
    <name evidence="6" type="ORF">K437DRAFT_279320</name>
</gene>
<dbReference type="FunCoup" id="A0A066VME4">
    <property type="interactions" value="2"/>
</dbReference>
<proteinExistence type="predicted"/>
<name>A0A066VME4_TILAU</name>
<dbReference type="GO" id="GO:0016020">
    <property type="term" value="C:membrane"/>
    <property type="evidence" value="ECO:0007669"/>
    <property type="project" value="UniProtKB-SubCell"/>
</dbReference>
<dbReference type="InterPro" id="IPR056552">
    <property type="entry name" value="Ribonucl_Kappa"/>
</dbReference>
<comment type="subcellular location">
    <subcellularLocation>
        <location evidence="1">Membrane</location>
    </subcellularLocation>
</comment>
<evidence type="ECO:0000313" key="7">
    <source>
        <dbReference type="Proteomes" id="UP000027361"/>
    </source>
</evidence>
<comment type="caution">
    <text evidence="6">The sequence shown here is derived from an EMBL/GenBank/DDBJ whole genome shotgun (WGS) entry which is preliminary data.</text>
</comment>
<evidence type="ECO:0000313" key="6">
    <source>
        <dbReference type="EMBL" id="KDN39755.1"/>
    </source>
</evidence>
<dbReference type="AlphaFoldDB" id="A0A066VME4"/>
<evidence type="ECO:0000256" key="3">
    <source>
        <dbReference type="ARBA" id="ARBA00022989"/>
    </source>
</evidence>
<reference evidence="6 7" key="1">
    <citation type="submission" date="2014-05" db="EMBL/GenBank/DDBJ databases">
        <title>Draft genome sequence of a rare smut relative, Tilletiaria anomala UBC 951.</title>
        <authorList>
            <consortium name="DOE Joint Genome Institute"/>
            <person name="Toome M."/>
            <person name="Kuo A."/>
            <person name="Henrissat B."/>
            <person name="Lipzen A."/>
            <person name="Tritt A."/>
            <person name="Yoshinaga Y."/>
            <person name="Zane M."/>
            <person name="Barry K."/>
            <person name="Grigoriev I.V."/>
            <person name="Spatafora J.W."/>
            <person name="Aimea M.C."/>
        </authorList>
    </citation>
    <scope>NUCLEOTIDE SEQUENCE [LARGE SCALE GENOMIC DNA]</scope>
    <source>
        <strain evidence="6 7">UBC 951</strain>
    </source>
</reference>
<dbReference type="OMA" id="LNAWSCV"/>
<sequence>MAMRPLVHSGLAGCCTIVSVFGVVCLTVIGYGFSHNWEAFMGSTRGPKDGQAVGSTCYTVALIYLAFVVFCTCQLGVHRRYSRIQI</sequence>
<dbReference type="STRING" id="1037660.A0A066VME4"/>
<dbReference type="RefSeq" id="XP_013241153.1">
    <property type="nucleotide sequence ID" value="XM_013385699.1"/>
</dbReference>
<dbReference type="EMBL" id="JMSN01000100">
    <property type="protein sequence ID" value="KDN39755.1"/>
    <property type="molecule type" value="Genomic_DNA"/>
</dbReference>
<dbReference type="GeneID" id="25266890"/>
<evidence type="ECO:0000256" key="5">
    <source>
        <dbReference type="SAM" id="Phobius"/>
    </source>
</evidence>
<dbReference type="HOGENOM" id="CLU_115063_2_0_1"/>
<evidence type="ECO:0000256" key="2">
    <source>
        <dbReference type="ARBA" id="ARBA00022692"/>
    </source>
</evidence>
<feature type="transmembrane region" description="Helical" evidence="5">
    <location>
        <begin position="12"/>
        <end position="33"/>
    </location>
</feature>
<organism evidence="6 7">
    <name type="scientific">Tilletiaria anomala (strain ATCC 24038 / CBS 436.72 / UBC 951)</name>
    <dbReference type="NCBI Taxonomy" id="1037660"/>
    <lineage>
        <taxon>Eukaryota</taxon>
        <taxon>Fungi</taxon>
        <taxon>Dikarya</taxon>
        <taxon>Basidiomycota</taxon>
        <taxon>Ustilaginomycotina</taxon>
        <taxon>Exobasidiomycetes</taxon>
        <taxon>Georgefischeriales</taxon>
        <taxon>Tilletiariaceae</taxon>
        <taxon>Tilletiaria</taxon>
    </lineage>
</organism>
<keyword evidence="2 5" id="KW-0812">Transmembrane</keyword>
<dbReference type="OrthoDB" id="67317at2759"/>
<feature type="transmembrane region" description="Helical" evidence="5">
    <location>
        <begin position="53"/>
        <end position="77"/>
    </location>
</feature>
<dbReference type="Proteomes" id="UP000027361">
    <property type="component" value="Unassembled WGS sequence"/>
</dbReference>
<keyword evidence="7" id="KW-1185">Reference proteome</keyword>